<dbReference type="InterPro" id="IPR004752">
    <property type="entry name" value="AmpG_permease/AT-1"/>
</dbReference>
<feature type="transmembrane region" description="Helical" evidence="6">
    <location>
        <begin position="221"/>
        <end position="240"/>
    </location>
</feature>
<dbReference type="PANTHER" id="PTHR12778">
    <property type="entry name" value="SOLUTE CARRIER FAMILY 33 ACETYL-COA TRANSPORTER -RELATED"/>
    <property type="match status" value="1"/>
</dbReference>
<keyword evidence="2" id="KW-0813">Transport</keyword>
<evidence type="ECO:0000313" key="9">
    <source>
        <dbReference type="Proteomes" id="UP000268198"/>
    </source>
</evidence>
<dbReference type="EMBL" id="LR134167">
    <property type="protein sequence ID" value="VEB24936.1"/>
    <property type="molecule type" value="Genomic_DNA"/>
</dbReference>
<dbReference type="PANTHER" id="PTHR12778:SF10">
    <property type="entry name" value="MAJOR FACILITATOR SUPERFAMILY DOMAIN-CONTAINING PROTEIN 3"/>
    <property type="match status" value="1"/>
</dbReference>
<feature type="transmembrane region" description="Helical" evidence="6">
    <location>
        <begin position="103"/>
        <end position="124"/>
    </location>
</feature>
<organism evidence="8 9">
    <name type="scientific">Avibacterium volantium</name>
    <name type="common">Pasteurella volantium</name>
    <dbReference type="NCBI Taxonomy" id="762"/>
    <lineage>
        <taxon>Bacteria</taxon>
        <taxon>Pseudomonadati</taxon>
        <taxon>Pseudomonadota</taxon>
        <taxon>Gammaproteobacteria</taxon>
        <taxon>Pasteurellales</taxon>
        <taxon>Pasteurellaceae</taxon>
        <taxon>Avibacterium</taxon>
    </lineage>
</organism>
<accession>A0A447SSK5</accession>
<dbReference type="KEGG" id="avt:NCTC3438_01799"/>
<protein>
    <submittedName>
        <fullName evidence="8">Muropeptide transporter</fullName>
    </submittedName>
</protein>
<dbReference type="AlphaFoldDB" id="A0A447SSK5"/>
<feature type="transmembrane region" description="Helical" evidence="6">
    <location>
        <begin position="310"/>
        <end position="336"/>
    </location>
</feature>
<dbReference type="InterPro" id="IPR020846">
    <property type="entry name" value="MFS_dom"/>
</dbReference>
<evidence type="ECO:0000256" key="1">
    <source>
        <dbReference type="ARBA" id="ARBA00004141"/>
    </source>
</evidence>
<feature type="transmembrane region" description="Helical" evidence="6">
    <location>
        <begin position="77"/>
        <end position="97"/>
    </location>
</feature>
<feature type="transmembrane region" description="Helical" evidence="6">
    <location>
        <begin position="285"/>
        <end position="304"/>
    </location>
</feature>
<dbReference type="InterPro" id="IPR036259">
    <property type="entry name" value="MFS_trans_sf"/>
</dbReference>
<proteinExistence type="predicted"/>
<dbReference type="Pfam" id="PF07690">
    <property type="entry name" value="MFS_1"/>
    <property type="match status" value="1"/>
</dbReference>
<evidence type="ECO:0000256" key="4">
    <source>
        <dbReference type="ARBA" id="ARBA00022989"/>
    </source>
</evidence>
<evidence type="ECO:0000256" key="3">
    <source>
        <dbReference type="ARBA" id="ARBA00022692"/>
    </source>
</evidence>
<reference evidence="8 9" key="1">
    <citation type="submission" date="2018-12" db="EMBL/GenBank/DDBJ databases">
        <authorList>
            <consortium name="Pathogen Informatics"/>
        </authorList>
    </citation>
    <scope>NUCLEOTIDE SEQUENCE [LARGE SCALE GENOMIC DNA]</scope>
    <source>
        <strain evidence="8 9">NCTC3438</strain>
    </source>
</reference>
<evidence type="ECO:0000259" key="7">
    <source>
        <dbReference type="PROSITE" id="PS50850"/>
    </source>
</evidence>
<dbReference type="InterPro" id="IPR011701">
    <property type="entry name" value="MFS"/>
</dbReference>
<feature type="transmembrane region" description="Helical" evidence="6">
    <location>
        <begin position="145"/>
        <end position="166"/>
    </location>
</feature>
<feature type="domain" description="Major facilitator superfamily (MFS) profile" evidence="7">
    <location>
        <begin position="11"/>
        <end position="401"/>
    </location>
</feature>
<feature type="transmembrane region" description="Helical" evidence="6">
    <location>
        <begin position="348"/>
        <end position="370"/>
    </location>
</feature>
<feature type="transmembrane region" description="Helical" evidence="6">
    <location>
        <begin position="376"/>
        <end position="399"/>
    </location>
</feature>
<dbReference type="PROSITE" id="PS50850">
    <property type="entry name" value="MFS"/>
    <property type="match status" value="1"/>
</dbReference>
<dbReference type="Gene3D" id="1.20.1250.20">
    <property type="entry name" value="MFS general substrate transporter like domains"/>
    <property type="match status" value="2"/>
</dbReference>
<name>A0A447SSK5_AVIVO</name>
<feature type="transmembrane region" description="Helical" evidence="6">
    <location>
        <begin position="46"/>
        <end position="65"/>
    </location>
</feature>
<keyword evidence="4 6" id="KW-1133">Transmembrane helix</keyword>
<feature type="transmembrane region" description="Helical" evidence="6">
    <location>
        <begin position="172"/>
        <end position="190"/>
    </location>
</feature>
<evidence type="ECO:0000256" key="5">
    <source>
        <dbReference type="ARBA" id="ARBA00023136"/>
    </source>
</evidence>
<evidence type="ECO:0000256" key="6">
    <source>
        <dbReference type="SAM" id="Phobius"/>
    </source>
</evidence>
<sequence length="401" mass="44512">MTNKHNTLTWSMLISLYMTQYIGISFALTASVVVLRVSGFSLDKLALLNLIALPIAGKLFFALVVDHIRTFFQGMYRGWLIIAQSCMTILLAISSFFEITQHFSIVLVLFLLYSVMTCIQDVAIDGLACKIFVESDRQKANALQYASNLFGNIIGGGIILMFYNTLQWQGSLFVLSALTAISVVQLIFYYEPEAEKVAYKESRTKYPLIAQMTAFMKANKMWFFLLLILPSGFSSAYTLINPMLVDAGWSIANIGIATKIYGSIIGVFSALLIIPLIKRFGRIKALQYLLILQTLPLLCLLMLTQQKIEILTAYGVIGLYSLIQPALLASISTVIMDKAAPMQAKATFFSLQLSVIVIMGFIYATMAMSFAGQYGYFPVLLSSIALNLIAAIFTFNFSYGK</sequence>
<evidence type="ECO:0000256" key="2">
    <source>
        <dbReference type="ARBA" id="ARBA00022448"/>
    </source>
</evidence>
<dbReference type="GO" id="GO:0016020">
    <property type="term" value="C:membrane"/>
    <property type="evidence" value="ECO:0007669"/>
    <property type="project" value="UniProtKB-SubCell"/>
</dbReference>
<evidence type="ECO:0000313" key="8">
    <source>
        <dbReference type="EMBL" id="VEB24936.1"/>
    </source>
</evidence>
<gene>
    <name evidence="8" type="primary">ampG_2</name>
    <name evidence="8" type="ORF">NCTC3438_01799</name>
</gene>
<dbReference type="Proteomes" id="UP000268198">
    <property type="component" value="Chromosome"/>
</dbReference>
<feature type="transmembrane region" description="Helical" evidence="6">
    <location>
        <begin position="260"/>
        <end position="278"/>
    </location>
</feature>
<dbReference type="SUPFAM" id="SSF103473">
    <property type="entry name" value="MFS general substrate transporter"/>
    <property type="match status" value="1"/>
</dbReference>
<dbReference type="GO" id="GO:0022857">
    <property type="term" value="F:transmembrane transporter activity"/>
    <property type="evidence" value="ECO:0007669"/>
    <property type="project" value="InterPro"/>
</dbReference>
<feature type="transmembrane region" description="Helical" evidence="6">
    <location>
        <begin position="12"/>
        <end position="34"/>
    </location>
</feature>
<keyword evidence="9" id="KW-1185">Reference proteome</keyword>
<keyword evidence="3 6" id="KW-0812">Transmembrane</keyword>
<keyword evidence="5 6" id="KW-0472">Membrane</keyword>
<comment type="subcellular location">
    <subcellularLocation>
        <location evidence="1">Membrane</location>
        <topology evidence="1">Multi-pass membrane protein</topology>
    </subcellularLocation>
</comment>